<organism evidence="1 2">
    <name type="scientific">Mucilaginibacter corticis</name>
    <dbReference type="NCBI Taxonomy" id="2597670"/>
    <lineage>
        <taxon>Bacteria</taxon>
        <taxon>Pseudomonadati</taxon>
        <taxon>Bacteroidota</taxon>
        <taxon>Sphingobacteriia</taxon>
        <taxon>Sphingobacteriales</taxon>
        <taxon>Sphingobacteriaceae</taxon>
        <taxon>Mucilaginibacter</taxon>
    </lineage>
</organism>
<dbReference type="OrthoDB" id="981556at2"/>
<proteinExistence type="predicted"/>
<dbReference type="EMBL" id="VLPK01000001">
    <property type="protein sequence ID" value="TSJ43105.1"/>
    <property type="molecule type" value="Genomic_DNA"/>
</dbReference>
<dbReference type="RefSeq" id="WP_144246670.1">
    <property type="nucleotide sequence ID" value="NZ_VLPK01000001.1"/>
</dbReference>
<comment type="caution">
    <text evidence="1">The sequence shown here is derived from an EMBL/GenBank/DDBJ whole genome shotgun (WGS) entry which is preliminary data.</text>
</comment>
<name>A0A556MT98_9SPHI</name>
<keyword evidence="2" id="KW-1185">Reference proteome</keyword>
<dbReference type="AlphaFoldDB" id="A0A556MT98"/>
<protein>
    <submittedName>
        <fullName evidence="1">Uncharacterized protein</fullName>
    </submittedName>
</protein>
<accession>A0A556MT98</accession>
<sequence length="92" mass="10608">MILEDLIKVIDDVDDKFVIFQKSELSINSEIALFEGEDSANVSIQKNNINYLYLLEVDIVKEFLDGWLKRIDIKPSAQEIALRVFQYAINDA</sequence>
<dbReference type="Proteomes" id="UP000318733">
    <property type="component" value="Unassembled WGS sequence"/>
</dbReference>
<gene>
    <name evidence="1" type="ORF">FO440_02645</name>
</gene>
<reference evidence="1 2" key="1">
    <citation type="submission" date="2019-07" db="EMBL/GenBank/DDBJ databases">
        <authorList>
            <person name="Huq M.A."/>
        </authorList>
    </citation>
    <scope>NUCLEOTIDE SEQUENCE [LARGE SCALE GENOMIC DNA]</scope>
    <source>
        <strain evidence="1 2">MAH-19</strain>
    </source>
</reference>
<evidence type="ECO:0000313" key="1">
    <source>
        <dbReference type="EMBL" id="TSJ43105.1"/>
    </source>
</evidence>
<evidence type="ECO:0000313" key="2">
    <source>
        <dbReference type="Proteomes" id="UP000318733"/>
    </source>
</evidence>